<dbReference type="InterPro" id="IPR000719">
    <property type="entry name" value="Prot_kinase_dom"/>
</dbReference>
<dbReference type="PANTHER" id="PTHR45927:SF10">
    <property type="entry name" value="LYSM-DOMAIN RECEPTOR-LIKE KINASE"/>
    <property type="match status" value="1"/>
</dbReference>
<dbReference type="Pfam" id="PF23472">
    <property type="entry name" value="LysM2_CERK1_LYK3_4_5"/>
    <property type="match status" value="1"/>
</dbReference>
<dbReference type="Gene3D" id="1.10.510.10">
    <property type="entry name" value="Transferase(Phosphotransferase) domain 1"/>
    <property type="match status" value="1"/>
</dbReference>
<dbReference type="AlphaFoldDB" id="A0AAD7VM34"/>
<organism evidence="5 6">
    <name type="scientific">Quillaja saponaria</name>
    <name type="common">Soap bark tree</name>
    <dbReference type="NCBI Taxonomy" id="32244"/>
    <lineage>
        <taxon>Eukaryota</taxon>
        <taxon>Viridiplantae</taxon>
        <taxon>Streptophyta</taxon>
        <taxon>Embryophyta</taxon>
        <taxon>Tracheophyta</taxon>
        <taxon>Spermatophyta</taxon>
        <taxon>Magnoliopsida</taxon>
        <taxon>eudicotyledons</taxon>
        <taxon>Gunneridae</taxon>
        <taxon>Pentapetalae</taxon>
        <taxon>rosids</taxon>
        <taxon>fabids</taxon>
        <taxon>Fabales</taxon>
        <taxon>Quillajaceae</taxon>
        <taxon>Quillaja</taxon>
    </lineage>
</organism>
<dbReference type="SMR" id="A0AAD7VM34"/>
<dbReference type="SUPFAM" id="SSF56112">
    <property type="entry name" value="Protein kinase-like (PK-like)"/>
    <property type="match status" value="1"/>
</dbReference>
<evidence type="ECO:0000256" key="2">
    <source>
        <dbReference type="SAM" id="SignalP"/>
    </source>
</evidence>
<keyword evidence="1" id="KW-1133">Transmembrane helix</keyword>
<feature type="transmembrane region" description="Helical" evidence="1">
    <location>
        <begin position="262"/>
        <end position="285"/>
    </location>
</feature>
<dbReference type="InterPro" id="IPR001245">
    <property type="entry name" value="Ser-Thr/Tyr_kinase_cat_dom"/>
</dbReference>
<keyword evidence="1" id="KW-0472">Membrane</keyword>
<dbReference type="Pfam" id="PF23446">
    <property type="entry name" value="LysM1_NFP_LYK"/>
    <property type="match status" value="1"/>
</dbReference>
<evidence type="ECO:0000313" key="5">
    <source>
        <dbReference type="EMBL" id="KAJ7981021.1"/>
    </source>
</evidence>
<protein>
    <submittedName>
        <fullName evidence="5">LysM receptor kinase</fullName>
    </submittedName>
</protein>
<dbReference type="PROSITE" id="PS50011">
    <property type="entry name" value="PROTEIN_KINASE_DOM"/>
    <property type="match status" value="1"/>
</dbReference>
<evidence type="ECO:0000259" key="4">
    <source>
        <dbReference type="PROSITE" id="PS51782"/>
    </source>
</evidence>
<comment type="caution">
    <text evidence="5">The sequence shown here is derived from an EMBL/GenBank/DDBJ whole genome shotgun (WGS) entry which is preliminary data.</text>
</comment>
<dbReference type="InterPro" id="IPR011009">
    <property type="entry name" value="Kinase-like_dom_sf"/>
</dbReference>
<keyword evidence="2" id="KW-0732">Signal</keyword>
<dbReference type="Proteomes" id="UP001163823">
    <property type="component" value="Chromosome 1"/>
</dbReference>
<dbReference type="GO" id="GO:0005524">
    <property type="term" value="F:ATP binding"/>
    <property type="evidence" value="ECO:0007669"/>
    <property type="project" value="InterPro"/>
</dbReference>
<dbReference type="InterPro" id="IPR018392">
    <property type="entry name" value="LysM"/>
</dbReference>
<proteinExistence type="predicted"/>
<dbReference type="InterPro" id="IPR052611">
    <property type="entry name" value="Plant_RLK_LysM"/>
</dbReference>
<keyword evidence="1" id="KW-0812">Transmembrane</keyword>
<dbReference type="InterPro" id="IPR056563">
    <property type="entry name" value="LysM3_LYK4_5"/>
</dbReference>
<evidence type="ECO:0000313" key="6">
    <source>
        <dbReference type="Proteomes" id="UP001163823"/>
    </source>
</evidence>
<dbReference type="PROSITE" id="PS51782">
    <property type="entry name" value="LYSM"/>
    <property type="match status" value="1"/>
</dbReference>
<dbReference type="Gene3D" id="3.30.200.20">
    <property type="entry name" value="Phosphorylase Kinase, domain 1"/>
    <property type="match status" value="1"/>
</dbReference>
<evidence type="ECO:0000256" key="1">
    <source>
        <dbReference type="SAM" id="Phobius"/>
    </source>
</evidence>
<feature type="signal peptide" evidence="2">
    <location>
        <begin position="1"/>
        <end position="17"/>
    </location>
</feature>
<feature type="domain" description="Protein kinase" evidence="3">
    <location>
        <begin position="336"/>
        <end position="578"/>
    </location>
</feature>
<dbReference type="Pfam" id="PF23473">
    <property type="entry name" value="LysM3_LYK4_5"/>
    <property type="match status" value="1"/>
</dbReference>
<keyword evidence="5" id="KW-0418">Kinase</keyword>
<dbReference type="Pfam" id="PF07714">
    <property type="entry name" value="PK_Tyr_Ser-Thr"/>
    <property type="match status" value="1"/>
</dbReference>
<evidence type="ECO:0000259" key="3">
    <source>
        <dbReference type="PROSITE" id="PS50011"/>
    </source>
</evidence>
<dbReference type="PANTHER" id="PTHR45927">
    <property type="entry name" value="LYSM-DOMAIN RECEPTOR-LIKE KINASE-RELATED"/>
    <property type="match status" value="1"/>
</dbReference>
<dbReference type="GO" id="GO:0004672">
    <property type="term" value="F:protein kinase activity"/>
    <property type="evidence" value="ECO:0007669"/>
    <property type="project" value="InterPro"/>
</dbReference>
<accession>A0AAD7VM34</accession>
<dbReference type="InterPro" id="IPR056562">
    <property type="entry name" value="LysM2_CERK1_LYK3_4_5"/>
</dbReference>
<name>A0AAD7VM34_QUISA</name>
<feature type="chain" id="PRO_5041966969" evidence="2">
    <location>
        <begin position="18"/>
        <end position="578"/>
    </location>
</feature>
<sequence>MIYLWFIVWICIGSSSAQQYYDPFDCFSDGIHPGSRYTCKLFQDSCKTFLIYRANQHFRTISDISSLFHINTDEVLLLNGLTSSSEILKPGKEVLVPVGCSCSGQFFQANFSYTVPESNTTFTDIACVVFEGLVKSRILAEESISQGSKLEVGSKLHIPLRCACPNNLTSIKRVKYLVTYPLIEGDNPNTWSQKFGISLEDLWEVNHLPSESTVFPKTTLLLPFKETPVIHSDISDSPPPAPGFLSTIPMEKEQQNTKPRKMYIAGPIIGFSLVFVALVACWFYMKTLRKWKSTEGFQSFTPRSSPIWSPTARSSPRSVHTGRSSGNLCLSPDLLVGIKYFLSNHSIEEIKKATNDFSEETKIGHLVYKGLVNEVEMMIKQMRFEDTRSVIDVHSKINHINIVNLHGVCYGENDFSWSYLVFELPKNGCLRDCLSNPFNPFQWHRRTQVAFDIATGLHYLHCYTFTSYAHMNVNSKNIFITANWRAKLGNIGPGPASKPSKENDGTENHKGWMAPEYLVHGLVSEKVDIFAFGVVLLELISGREKTDGKTLEDSIRFLGGEASEGGCFEQLRILWILI</sequence>
<dbReference type="InterPro" id="IPR056561">
    <property type="entry name" value="NFP_LYK_LysM1"/>
</dbReference>
<feature type="domain" description="LysM" evidence="4">
    <location>
        <begin position="178"/>
        <end position="222"/>
    </location>
</feature>
<reference evidence="5 6" key="1">
    <citation type="journal article" date="2023" name="Science">
        <title>Elucidation of the pathway for biosynthesis of saponin adjuvants from the soapbark tree.</title>
        <authorList>
            <person name="Reed J."/>
            <person name="Orme A."/>
            <person name="El-Demerdash A."/>
            <person name="Owen C."/>
            <person name="Martin L.B.B."/>
            <person name="Misra R.C."/>
            <person name="Kikuchi S."/>
            <person name="Rejzek M."/>
            <person name="Martin A.C."/>
            <person name="Harkess A."/>
            <person name="Leebens-Mack J."/>
            <person name="Louveau T."/>
            <person name="Stephenson M.J."/>
            <person name="Osbourn A."/>
        </authorList>
    </citation>
    <scope>NUCLEOTIDE SEQUENCE [LARGE SCALE GENOMIC DNA]</scope>
    <source>
        <strain evidence="5">S10</strain>
    </source>
</reference>
<dbReference type="EMBL" id="JARAOO010000001">
    <property type="protein sequence ID" value="KAJ7981021.1"/>
    <property type="molecule type" value="Genomic_DNA"/>
</dbReference>
<keyword evidence="6" id="KW-1185">Reference proteome</keyword>
<keyword evidence="5" id="KW-0808">Transferase</keyword>
<dbReference type="KEGG" id="qsa:O6P43_000347"/>
<gene>
    <name evidence="5" type="ORF">O6P43_000347</name>
</gene>
<keyword evidence="5" id="KW-0675">Receptor</keyword>
<dbReference type="GO" id="GO:0005886">
    <property type="term" value="C:plasma membrane"/>
    <property type="evidence" value="ECO:0007669"/>
    <property type="project" value="UniProtKB-ARBA"/>
</dbReference>